<protein>
    <submittedName>
        <fullName evidence="5">HK97 family phage prohead protease</fullName>
    </submittedName>
</protein>
<proteinExistence type="predicted"/>
<evidence type="ECO:0000259" key="4">
    <source>
        <dbReference type="Pfam" id="PF04586"/>
    </source>
</evidence>
<evidence type="ECO:0000313" key="6">
    <source>
        <dbReference type="Proteomes" id="UP000635384"/>
    </source>
</evidence>
<keyword evidence="2 5" id="KW-0645">Protease</keyword>
<keyword evidence="6" id="KW-1185">Reference proteome</keyword>
<evidence type="ECO:0000256" key="1">
    <source>
        <dbReference type="ARBA" id="ARBA00022612"/>
    </source>
</evidence>
<dbReference type="GO" id="GO:0006508">
    <property type="term" value="P:proteolysis"/>
    <property type="evidence" value="ECO:0007669"/>
    <property type="project" value="UniProtKB-KW"/>
</dbReference>
<dbReference type="GO" id="GO:0008233">
    <property type="term" value="F:peptidase activity"/>
    <property type="evidence" value="ECO:0007669"/>
    <property type="project" value="UniProtKB-KW"/>
</dbReference>
<keyword evidence="3" id="KW-0378">Hydrolase</keyword>
<gene>
    <name evidence="5" type="ORF">IB285_00690</name>
</gene>
<dbReference type="RefSeq" id="WP_190786371.1">
    <property type="nucleotide sequence ID" value="NZ_JACXLC010000001.1"/>
</dbReference>
<dbReference type="Proteomes" id="UP000635384">
    <property type="component" value="Unassembled WGS sequence"/>
</dbReference>
<keyword evidence="1" id="KW-1188">Viral release from host cell</keyword>
<organism evidence="5 6">
    <name type="scientific">Erythrobacter rubeus</name>
    <dbReference type="NCBI Taxonomy" id="2760803"/>
    <lineage>
        <taxon>Bacteria</taxon>
        <taxon>Pseudomonadati</taxon>
        <taxon>Pseudomonadota</taxon>
        <taxon>Alphaproteobacteria</taxon>
        <taxon>Sphingomonadales</taxon>
        <taxon>Erythrobacteraceae</taxon>
        <taxon>Erythrobacter/Porphyrobacter group</taxon>
        <taxon>Erythrobacter</taxon>
    </lineage>
</organism>
<accession>A0ABR8KKI7</accession>
<dbReference type="EMBL" id="JACXLC010000001">
    <property type="protein sequence ID" value="MBD2840767.1"/>
    <property type="molecule type" value="Genomic_DNA"/>
</dbReference>
<dbReference type="InterPro" id="IPR054613">
    <property type="entry name" value="Peptidase_S78_dom"/>
</dbReference>
<evidence type="ECO:0000256" key="3">
    <source>
        <dbReference type="ARBA" id="ARBA00022801"/>
    </source>
</evidence>
<comment type="caution">
    <text evidence="5">The sequence shown here is derived from an EMBL/GenBank/DDBJ whole genome shotgun (WGS) entry which is preliminary data.</text>
</comment>
<sequence length="202" mass="22409">MTSPVFSAGLELREEGDGTRRLRGSFPYRKRAVIDSGGNGRRPRKEQFASRAFSFAVEDTERDIHLLIGHSFDRPLASRKAGTLSFTDSDDALTFEAVLTREIQRTTWGQDFLAAYAAGLITGLSPGFRVAPPEAVPRPEETVDEDPAEGNALIRTIFAAVLFEMSLVTRPAYPDTEADLRSFNPAPAAPHPMTDIMRRWRL</sequence>
<reference evidence="5 6" key="1">
    <citation type="submission" date="2020-09" db="EMBL/GenBank/DDBJ databases">
        <authorList>
            <person name="Yoon J.-W."/>
        </authorList>
    </citation>
    <scope>NUCLEOTIDE SEQUENCE [LARGE SCALE GENOMIC DNA]</scope>
    <source>
        <strain evidence="5 6">KMU-140</strain>
    </source>
</reference>
<evidence type="ECO:0000313" key="5">
    <source>
        <dbReference type="EMBL" id="MBD2840767.1"/>
    </source>
</evidence>
<evidence type="ECO:0000256" key="2">
    <source>
        <dbReference type="ARBA" id="ARBA00022670"/>
    </source>
</evidence>
<name>A0ABR8KKI7_9SPHN</name>
<dbReference type="Pfam" id="PF04586">
    <property type="entry name" value="Peptidase_S78"/>
    <property type="match status" value="1"/>
</dbReference>
<feature type="domain" description="Prohead serine protease" evidence="4">
    <location>
        <begin position="44"/>
        <end position="182"/>
    </location>
</feature>